<keyword evidence="3" id="KW-1185">Reference proteome</keyword>
<dbReference type="RefSeq" id="WP_269402171.1">
    <property type="nucleotide sequence ID" value="NZ_JAPWGW010000002.1"/>
</dbReference>
<organism evidence="2 3">
    <name type="scientific">Henriciella marina</name>
    <dbReference type="NCBI Taxonomy" id="453851"/>
    <lineage>
        <taxon>Bacteria</taxon>
        <taxon>Pseudomonadati</taxon>
        <taxon>Pseudomonadota</taxon>
        <taxon>Alphaproteobacteria</taxon>
        <taxon>Hyphomonadales</taxon>
        <taxon>Hyphomonadaceae</taxon>
        <taxon>Henriciella</taxon>
    </lineage>
</organism>
<name>A0ABT4LUK6_9PROT</name>
<keyword evidence="1" id="KW-0812">Transmembrane</keyword>
<gene>
    <name evidence="2" type="ORF">O4G74_08295</name>
</gene>
<accession>A0ABT4LUK6</accession>
<protein>
    <submittedName>
        <fullName evidence="2">Uncharacterized protein</fullName>
    </submittedName>
</protein>
<dbReference type="EMBL" id="JAPWGW010000002">
    <property type="protein sequence ID" value="MCZ4298054.1"/>
    <property type="molecule type" value="Genomic_DNA"/>
</dbReference>
<reference evidence="2" key="1">
    <citation type="submission" date="2022-12" db="EMBL/GenBank/DDBJ databases">
        <title>Bacterial isolates from different developmental stages of Nematostella vectensis.</title>
        <authorList>
            <person name="Fraune S."/>
        </authorList>
    </citation>
    <scope>NUCLEOTIDE SEQUENCE</scope>
    <source>
        <strain evidence="2">G21632-S1</strain>
    </source>
</reference>
<keyword evidence="1" id="KW-0472">Membrane</keyword>
<sequence>MQKAVLSRIYKLGPMIFGLGFLTPLAAQILQSSEVPLPFGMPPLLAGLLIAMAFTVPAQLRGRWV</sequence>
<evidence type="ECO:0000313" key="2">
    <source>
        <dbReference type="EMBL" id="MCZ4298054.1"/>
    </source>
</evidence>
<keyword evidence="1" id="KW-1133">Transmembrane helix</keyword>
<feature type="transmembrane region" description="Helical" evidence="1">
    <location>
        <begin position="12"/>
        <end position="30"/>
    </location>
</feature>
<feature type="transmembrane region" description="Helical" evidence="1">
    <location>
        <begin position="42"/>
        <end position="60"/>
    </location>
</feature>
<comment type="caution">
    <text evidence="2">The sequence shown here is derived from an EMBL/GenBank/DDBJ whole genome shotgun (WGS) entry which is preliminary data.</text>
</comment>
<evidence type="ECO:0000313" key="3">
    <source>
        <dbReference type="Proteomes" id="UP001083770"/>
    </source>
</evidence>
<evidence type="ECO:0000256" key="1">
    <source>
        <dbReference type="SAM" id="Phobius"/>
    </source>
</evidence>
<proteinExistence type="predicted"/>
<dbReference type="Proteomes" id="UP001083770">
    <property type="component" value="Unassembled WGS sequence"/>
</dbReference>